<comment type="caution">
    <text evidence="3">The sequence shown here is derived from an EMBL/GenBank/DDBJ whole genome shotgun (WGS) entry which is preliminary data.</text>
</comment>
<evidence type="ECO:0000256" key="1">
    <source>
        <dbReference type="SAM" id="Phobius"/>
    </source>
</evidence>
<keyword evidence="1" id="KW-1133">Transmembrane helix</keyword>
<accession>A0AAJ2P6I6</accession>
<dbReference type="RefSeq" id="WP_313310711.1">
    <property type="nucleotide sequence ID" value="NZ_CP134941.1"/>
</dbReference>
<evidence type="ECO:0000313" key="2">
    <source>
        <dbReference type="EMBL" id="MDW2852556.1"/>
    </source>
</evidence>
<organism evidence="3 7">
    <name type="scientific">Mesomycoplasma ovipneumoniae</name>
    <dbReference type="NCBI Taxonomy" id="29562"/>
    <lineage>
        <taxon>Bacteria</taxon>
        <taxon>Bacillati</taxon>
        <taxon>Mycoplasmatota</taxon>
        <taxon>Mycoplasmoidales</taxon>
        <taxon>Metamycoplasmataceae</taxon>
        <taxon>Mesomycoplasma</taxon>
    </lineage>
</organism>
<gene>
    <name evidence="2" type="ORF">R7V46_01340</name>
    <name evidence="5" type="ORF">R7V75_03900</name>
    <name evidence="4" type="ORF">R7V77_03425</name>
    <name evidence="3" type="ORF">R7W54_03845</name>
</gene>
<evidence type="ECO:0000313" key="3">
    <source>
        <dbReference type="EMBL" id="MDW2893086.1"/>
    </source>
</evidence>
<dbReference type="Proteomes" id="UP001276398">
    <property type="component" value="Unassembled WGS sequence"/>
</dbReference>
<feature type="transmembrane region" description="Helical" evidence="1">
    <location>
        <begin position="7"/>
        <end position="27"/>
    </location>
</feature>
<dbReference type="EMBL" id="JAWPET010000005">
    <property type="protein sequence ID" value="MDW2852556.1"/>
    <property type="molecule type" value="Genomic_DNA"/>
</dbReference>
<evidence type="ECO:0000313" key="5">
    <source>
        <dbReference type="EMBL" id="MDW2908847.1"/>
    </source>
</evidence>
<keyword evidence="1" id="KW-0472">Membrane</keyword>
<evidence type="ECO:0000313" key="7">
    <source>
        <dbReference type="Proteomes" id="UP001281777"/>
    </source>
</evidence>
<name>A0AAJ2P6I6_9BACT</name>
<dbReference type="EMBL" id="JAWPFF010000040">
    <property type="protein sequence ID" value="MDW2908847.1"/>
    <property type="molecule type" value="Genomic_DNA"/>
</dbReference>
<dbReference type="AlphaFoldDB" id="A0AAJ2P6I6"/>
<reference evidence="3 6" key="1">
    <citation type="submission" date="2023-10" db="EMBL/GenBank/DDBJ databases">
        <title>Genome sequences of Mycoplasma ovipneumoniae isolated from goats.</title>
        <authorList>
            <person name="Spergser J."/>
        </authorList>
    </citation>
    <scope>NUCLEOTIDE SEQUENCE</scope>
    <source>
        <strain evidence="5 6">1N</strain>
        <strain evidence="2">2167_2</strain>
        <strain evidence="4">279</strain>
        <strain evidence="3">5N</strain>
    </source>
</reference>
<evidence type="ECO:0000313" key="6">
    <source>
        <dbReference type="Proteomes" id="UP001275471"/>
    </source>
</evidence>
<keyword evidence="1" id="KW-0812">Transmembrane</keyword>
<proteinExistence type="predicted"/>
<evidence type="ECO:0000313" key="4">
    <source>
        <dbReference type="EMBL" id="MDW2898366.1"/>
    </source>
</evidence>
<dbReference type="Proteomes" id="UP001281777">
    <property type="component" value="Unassembled WGS sequence"/>
</dbReference>
<dbReference type="EMBL" id="JAWPEX010000012">
    <property type="protein sequence ID" value="MDW2898366.1"/>
    <property type="molecule type" value="Genomic_DNA"/>
</dbReference>
<dbReference type="EMBL" id="JAWPFE010000039">
    <property type="protein sequence ID" value="MDW2893086.1"/>
    <property type="molecule type" value="Genomic_DNA"/>
</dbReference>
<protein>
    <submittedName>
        <fullName evidence="3">Uncharacterized protein</fullName>
    </submittedName>
</protein>
<keyword evidence="6" id="KW-1185">Reference proteome</keyword>
<dbReference type="Proteomes" id="UP001275471">
    <property type="component" value="Unassembled WGS sequence"/>
</dbReference>
<dbReference type="Proteomes" id="UP001281096">
    <property type="component" value="Unassembled WGS sequence"/>
</dbReference>
<sequence>MKKFLKILLIVVPAVVVVGTATFLLVYKYKNTKSDDGEKSIIVEVPDGLFDGHKS</sequence>